<dbReference type="SMART" id="SM00454">
    <property type="entry name" value="SAM"/>
    <property type="match status" value="1"/>
</dbReference>
<protein>
    <submittedName>
        <fullName evidence="3">Sterile alpha motif domain-containing protein 15-like</fullName>
    </submittedName>
</protein>
<dbReference type="Proteomes" id="UP000515163">
    <property type="component" value="Unplaced"/>
</dbReference>
<dbReference type="InParanoid" id="A0A6P8HIK3"/>
<dbReference type="InterPro" id="IPR013761">
    <property type="entry name" value="SAM/pointed_sf"/>
</dbReference>
<dbReference type="Gene3D" id="1.10.150.50">
    <property type="entry name" value="Transcription Factor, Ets-1"/>
    <property type="match status" value="1"/>
</dbReference>
<dbReference type="OrthoDB" id="6133291at2759"/>
<dbReference type="AlphaFoldDB" id="A0A6P8HIK3"/>
<evidence type="ECO:0000259" key="1">
    <source>
        <dbReference type="PROSITE" id="PS50105"/>
    </source>
</evidence>
<keyword evidence="2" id="KW-1185">Reference proteome</keyword>
<organism evidence="2 3">
    <name type="scientific">Actinia tenebrosa</name>
    <name type="common">Australian red waratah sea anemone</name>
    <dbReference type="NCBI Taxonomy" id="6105"/>
    <lineage>
        <taxon>Eukaryota</taxon>
        <taxon>Metazoa</taxon>
        <taxon>Cnidaria</taxon>
        <taxon>Anthozoa</taxon>
        <taxon>Hexacorallia</taxon>
        <taxon>Actiniaria</taxon>
        <taxon>Actiniidae</taxon>
        <taxon>Actinia</taxon>
    </lineage>
</organism>
<evidence type="ECO:0000313" key="3">
    <source>
        <dbReference type="RefSeq" id="XP_031552477.1"/>
    </source>
</evidence>
<sequence>MFLLARERKELWVKLQLPRRYKMANGLIRSSRKTPTKFDLHGYQPTFENDGTPCCLNWTVEDVADWIEYLGFNQYRRPFADNLINGRKLIEIDASALPKIGINDFEHIKFIARKIREALGLEEPFWNRSISLRHRELLALFLERKSKTGVETDALTLEDFIHELERQERSKRRDSKQINRR</sequence>
<dbReference type="PANTHER" id="PTHR46829:SF1">
    <property type="entry name" value="STERILE ALPHA MOTIF DOMAIN-CONTAINING PROTEIN 15"/>
    <property type="match status" value="1"/>
</dbReference>
<feature type="domain" description="SAM" evidence="1">
    <location>
        <begin position="58"/>
        <end position="121"/>
    </location>
</feature>
<dbReference type="RefSeq" id="XP_031552477.1">
    <property type="nucleotide sequence ID" value="XM_031696617.1"/>
</dbReference>
<evidence type="ECO:0000313" key="2">
    <source>
        <dbReference type="Proteomes" id="UP000515163"/>
    </source>
</evidence>
<dbReference type="PANTHER" id="PTHR46829">
    <property type="entry name" value="STERILE ALPHA MOTIF DOMAIN-CONTAINING PROTEIN 15"/>
    <property type="match status" value="1"/>
</dbReference>
<dbReference type="SUPFAM" id="SSF47769">
    <property type="entry name" value="SAM/Pointed domain"/>
    <property type="match status" value="1"/>
</dbReference>
<dbReference type="Pfam" id="PF00536">
    <property type="entry name" value="SAM_1"/>
    <property type="match status" value="1"/>
</dbReference>
<proteinExistence type="predicted"/>
<accession>A0A6P8HIK3</accession>
<dbReference type="CDD" id="cd09530">
    <property type="entry name" value="SAM_Samd14"/>
    <property type="match status" value="1"/>
</dbReference>
<dbReference type="PROSITE" id="PS50105">
    <property type="entry name" value="SAM_DOMAIN"/>
    <property type="match status" value="1"/>
</dbReference>
<reference evidence="3" key="1">
    <citation type="submission" date="2025-08" db="UniProtKB">
        <authorList>
            <consortium name="RefSeq"/>
        </authorList>
    </citation>
    <scope>IDENTIFICATION</scope>
    <source>
        <tissue evidence="3">Tentacle</tissue>
    </source>
</reference>
<dbReference type="GeneID" id="116289668"/>
<dbReference type="KEGG" id="aten:116289668"/>
<dbReference type="InterPro" id="IPR001660">
    <property type="entry name" value="SAM"/>
</dbReference>
<gene>
    <name evidence="3" type="primary">LOC116289668</name>
</gene>
<name>A0A6P8HIK3_ACTTE</name>